<dbReference type="Proteomes" id="UP000296883">
    <property type="component" value="Chromosome"/>
</dbReference>
<proteinExistence type="predicted"/>
<dbReference type="EMBL" id="SRHU01000031">
    <property type="protein sequence ID" value="TFZ39725.1"/>
    <property type="molecule type" value="Genomic_DNA"/>
</dbReference>
<evidence type="ECO:0000256" key="1">
    <source>
        <dbReference type="SAM" id="Phobius"/>
    </source>
</evidence>
<dbReference type="RefSeq" id="WP_135255030.1">
    <property type="nucleotide sequence ID" value="NZ_CP038865.1"/>
</dbReference>
<dbReference type="Proteomes" id="UP000297725">
    <property type="component" value="Unassembled WGS sequence"/>
</dbReference>
<evidence type="ECO:0000313" key="4">
    <source>
        <dbReference type="Proteomes" id="UP000296883"/>
    </source>
</evidence>
<evidence type="ECO:0000313" key="2">
    <source>
        <dbReference type="EMBL" id="QCA28149.1"/>
    </source>
</evidence>
<keyword evidence="1" id="KW-1133">Transmembrane helix</keyword>
<feature type="transmembrane region" description="Helical" evidence="1">
    <location>
        <begin position="311"/>
        <end position="328"/>
    </location>
</feature>
<name>A0AAJ5EE24_9ENTE</name>
<protein>
    <submittedName>
        <fullName evidence="3">Uncharacterized protein</fullName>
    </submittedName>
</protein>
<reference evidence="2 4" key="2">
    <citation type="journal article" date="2020" name="Int. J. Syst. Evol. Microbiol.">
        <title>Vagococcus xieshaowenii sp. nov., isolated from snow finch (Montifringilla taczanowskii) cloacal content.</title>
        <authorList>
            <person name="Ge Y."/>
            <person name="Yang J."/>
            <person name="Lai X.H."/>
            <person name="Zhang G."/>
            <person name="Jin D."/>
            <person name="Lu S."/>
            <person name="Wang B."/>
            <person name="Huang Y."/>
            <person name="Huang Y."/>
            <person name="Ren Z."/>
            <person name="Zhang X."/>
            <person name="Xu J."/>
        </authorList>
    </citation>
    <scope>NUCLEOTIDE SEQUENCE [LARGE SCALE GENOMIC DNA]</scope>
    <source>
        <strain evidence="2">Personal::cf-49</strain>
        <strain evidence="4">personal::cf-49</strain>
    </source>
</reference>
<sequence length="329" mass="37460">MKKFGFTKNVEKLVDPINVGSIHFLQQFLTMLPTTYQNKIIEKNADKTPHMGFVVEPYSSFLCYVVEDVEKANSLLPDNFEMVKSNVITDEEPEYYALFGSFNVHTSAFWGQRMEFYLVARDKTTGLLTWIIVDYDTNTISYDKKGGLISPTTERSIITTDFDGNVIVDIKRANAHNELVYDCNITKGVMTKMADELWLYGNLSIGYGKELSHNSPDVFSLKFDPKEVEQALKIPKNNYTIDVNNWYSDMLNTEPKHVLVFPYAQHMLSDSPGTSSLLKDVETMLAAKDAINFEKMNVYNPKETTNLMKKSSLALFFIIIGLIIALILK</sequence>
<keyword evidence="1" id="KW-0472">Membrane</keyword>
<dbReference type="AlphaFoldDB" id="A0AAJ5EE24"/>
<evidence type="ECO:0000313" key="5">
    <source>
        <dbReference type="Proteomes" id="UP000297725"/>
    </source>
</evidence>
<keyword evidence="1" id="KW-0812">Transmembrane</keyword>
<gene>
    <name evidence="3" type="ORF">E4031_08530</name>
    <name evidence="2" type="ORF">E4Z98_02040</name>
</gene>
<keyword evidence="4" id="KW-1185">Reference proteome</keyword>
<evidence type="ECO:0000313" key="3">
    <source>
        <dbReference type="EMBL" id="TFZ39725.1"/>
    </source>
</evidence>
<accession>A0AAJ5EE24</accession>
<reference evidence="3 5" key="1">
    <citation type="submission" date="2019-03" db="EMBL/GenBank/DDBJ databases">
        <title>Vagococcus sp. was isolated fron gut of Carduelis flavirostris.</title>
        <authorList>
            <person name="Ge Y."/>
        </authorList>
    </citation>
    <scope>NUCLEOTIDE SEQUENCE [LARGE SCALE GENOMIC DNA]</scope>
    <source>
        <strain evidence="3 5">CF-210</strain>
    </source>
</reference>
<dbReference type="EMBL" id="CP038865">
    <property type="protein sequence ID" value="QCA28149.1"/>
    <property type="molecule type" value="Genomic_DNA"/>
</dbReference>
<organism evidence="3 5">
    <name type="scientific">Vagococcus xieshaowenii</name>
    <dbReference type="NCBI Taxonomy" id="2562451"/>
    <lineage>
        <taxon>Bacteria</taxon>
        <taxon>Bacillati</taxon>
        <taxon>Bacillota</taxon>
        <taxon>Bacilli</taxon>
        <taxon>Lactobacillales</taxon>
        <taxon>Enterococcaceae</taxon>
        <taxon>Vagococcus</taxon>
    </lineage>
</organism>